<feature type="region of interest" description="Disordered" evidence="1">
    <location>
        <begin position="37"/>
        <end position="57"/>
    </location>
</feature>
<dbReference type="Proteomes" id="UP000193925">
    <property type="component" value="Chromosome AFERRI"/>
</dbReference>
<sequence>METLVALVVGQLIIAALVVSIALFIAKAVWEGHKEKLEEKQQREAEKQGSPHLPLAS</sequence>
<dbReference type="AlphaFoldDB" id="A0A060UR06"/>
<feature type="transmembrane region" description="Helical" evidence="2">
    <location>
        <begin position="6"/>
        <end position="30"/>
    </location>
</feature>
<protein>
    <submittedName>
        <fullName evidence="3">Uncharacterized protein</fullName>
    </submittedName>
</protein>
<reference evidence="4 5" key="3">
    <citation type="submission" date="2017-03" db="EMBL/GenBank/DDBJ databases">
        <authorList>
            <person name="Regsiter A."/>
            <person name="William W."/>
        </authorList>
    </citation>
    <scope>NUCLEOTIDE SEQUENCE [LARGE SCALE GENOMIC DNA]</scope>
    <source>
        <strain evidence="4">PRJEB5721</strain>
    </source>
</reference>
<keyword evidence="5" id="KW-1185">Reference proteome</keyword>
<keyword evidence="2" id="KW-1133">Transmembrane helix</keyword>
<dbReference type="EMBL" id="LT841305">
    <property type="protein sequence ID" value="SMH66758.1"/>
    <property type="molecule type" value="Genomic_DNA"/>
</dbReference>
<reference evidence="3" key="1">
    <citation type="submission" date="2014-03" db="EMBL/GenBank/DDBJ databases">
        <authorList>
            <person name="Genoscope - CEA"/>
        </authorList>
    </citation>
    <scope>NUCLEOTIDE SEQUENCE [LARGE SCALE GENOMIC DNA]</scope>
    <source>
        <strain evidence="3">CF27</strain>
    </source>
</reference>
<evidence type="ECO:0000313" key="5">
    <source>
        <dbReference type="Proteomes" id="UP000193925"/>
    </source>
</evidence>
<evidence type="ECO:0000313" key="3">
    <source>
        <dbReference type="EMBL" id="CDQ11022.1"/>
    </source>
</evidence>
<gene>
    <name evidence="4" type="ORF">AFERRI_40107</name>
    <name evidence="3" type="ORF">AFERRI_480012</name>
</gene>
<feature type="compositionally biased region" description="Basic and acidic residues" evidence="1">
    <location>
        <begin position="37"/>
        <end position="49"/>
    </location>
</feature>
<accession>A0A060UR06</accession>
<evidence type="ECO:0000256" key="1">
    <source>
        <dbReference type="SAM" id="MobiDB-lite"/>
    </source>
</evidence>
<keyword evidence="2" id="KW-0812">Transmembrane</keyword>
<organism evidence="3">
    <name type="scientific">Acidithiobacillus ferrivorans</name>
    <dbReference type="NCBI Taxonomy" id="160808"/>
    <lineage>
        <taxon>Bacteria</taxon>
        <taxon>Pseudomonadati</taxon>
        <taxon>Pseudomonadota</taxon>
        <taxon>Acidithiobacillia</taxon>
        <taxon>Acidithiobacillales</taxon>
        <taxon>Acidithiobacillaceae</taxon>
        <taxon>Acidithiobacillus</taxon>
    </lineage>
</organism>
<proteinExistence type="predicted"/>
<name>A0A060UR06_9PROT</name>
<evidence type="ECO:0000313" key="4">
    <source>
        <dbReference type="EMBL" id="SMH66758.1"/>
    </source>
</evidence>
<dbReference type="RefSeq" id="WP_009566328.1">
    <property type="nucleotide sequence ID" value="NZ_CCCS020000043.1"/>
</dbReference>
<reference evidence="3" key="2">
    <citation type="submission" date="2014-07" db="EMBL/GenBank/DDBJ databases">
        <title>Initial genome analysis of the psychrotolerant acidophile Acidithiobacillus ferrivorans CF27: insights into iron and sulfur oxidation pathways and into biofilm formation.</title>
        <authorList>
            <person name="Talla E."/>
            <person name="Hedrich S."/>
            <person name="Mangenot S."/>
            <person name="Ji B."/>
            <person name="Johnson D.B."/>
            <person name="Barbe V."/>
            <person name="Bonnefoy V."/>
        </authorList>
    </citation>
    <scope>NUCLEOTIDE SEQUENCE [LARGE SCALE GENOMIC DNA]</scope>
    <source>
        <strain evidence="3">CF27</strain>
    </source>
</reference>
<dbReference type="EMBL" id="CCCS020000043">
    <property type="protein sequence ID" value="CDQ11022.1"/>
    <property type="molecule type" value="Genomic_DNA"/>
</dbReference>
<evidence type="ECO:0000256" key="2">
    <source>
        <dbReference type="SAM" id="Phobius"/>
    </source>
</evidence>
<keyword evidence="2" id="KW-0472">Membrane</keyword>